<evidence type="ECO:0000313" key="2">
    <source>
        <dbReference type="Proteomes" id="UP000008311"/>
    </source>
</evidence>
<dbReference type="InParanoid" id="B9RFX7"/>
<organism evidence="1 2">
    <name type="scientific">Ricinus communis</name>
    <name type="common">Castor bean</name>
    <dbReference type="NCBI Taxonomy" id="3988"/>
    <lineage>
        <taxon>Eukaryota</taxon>
        <taxon>Viridiplantae</taxon>
        <taxon>Streptophyta</taxon>
        <taxon>Embryophyta</taxon>
        <taxon>Tracheophyta</taxon>
        <taxon>Spermatophyta</taxon>
        <taxon>Magnoliopsida</taxon>
        <taxon>eudicotyledons</taxon>
        <taxon>Gunneridae</taxon>
        <taxon>Pentapetalae</taxon>
        <taxon>rosids</taxon>
        <taxon>fabids</taxon>
        <taxon>Malpighiales</taxon>
        <taxon>Euphorbiaceae</taxon>
        <taxon>Acalyphoideae</taxon>
        <taxon>Acalypheae</taxon>
        <taxon>Ricinus</taxon>
    </lineage>
</organism>
<gene>
    <name evidence="1" type="ORF">RCOM_1437940</name>
</gene>
<protein>
    <submittedName>
        <fullName evidence="1">Uncharacterized protein</fullName>
    </submittedName>
</protein>
<dbReference type="AlphaFoldDB" id="B9RFX7"/>
<accession>B9RFX7</accession>
<reference evidence="2" key="1">
    <citation type="journal article" date="2010" name="Nat. Biotechnol.">
        <title>Draft genome sequence of the oilseed species Ricinus communis.</title>
        <authorList>
            <person name="Chan A.P."/>
            <person name="Crabtree J."/>
            <person name="Zhao Q."/>
            <person name="Lorenzi H."/>
            <person name="Orvis J."/>
            <person name="Puiu D."/>
            <person name="Melake-Berhan A."/>
            <person name="Jones K.M."/>
            <person name="Redman J."/>
            <person name="Chen G."/>
            <person name="Cahoon E.B."/>
            <person name="Gedil M."/>
            <person name="Stanke M."/>
            <person name="Haas B.J."/>
            <person name="Wortman J.R."/>
            <person name="Fraser-Liggett C.M."/>
            <person name="Ravel J."/>
            <person name="Rabinowicz P.D."/>
        </authorList>
    </citation>
    <scope>NUCLEOTIDE SEQUENCE [LARGE SCALE GENOMIC DNA]</scope>
    <source>
        <strain evidence="2">cv. Hale</strain>
    </source>
</reference>
<proteinExistence type="predicted"/>
<dbReference type="EMBL" id="EQ973777">
    <property type="protein sequence ID" value="EEF50098.1"/>
    <property type="molecule type" value="Genomic_DNA"/>
</dbReference>
<evidence type="ECO:0000313" key="1">
    <source>
        <dbReference type="EMBL" id="EEF50098.1"/>
    </source>
</evidence>
<dbReference type="Proteomes" id="UP000008311">
    <property type="component" value="Unassembled WGS sequence"/>
</dbReference>
<sequence length="58" mass="6615">MGIRKDLGLVGVDLRDLHLDPHWVLATKAFKVVLWNISKVVHGLNEELKKRLTGQKVE</sequence>
<keyword evidence="2" id="KW-1185">Reference proteome</keyword>
<name>B9RFX7_RICCO</name>